<dbReference type="PANTHER" id="PTHR46093">
    <property type="entry name" value="ACYL-COA-BINDING DOMAIN-CONTAINING PROTEIN 5"/>
    <property type="match status" value="1"/>
</dbReference>
<keyword evidence="6" id="KW-1185">Reference proteome</keyword>
<comment type="caution">
    <text evidence="5">The sequence shown here is derived from an EMBL/GenBank/DDBJ whole genome shotgun (WGS) entry which is preliminary data.</text>
</comment>
<dbReference type="GeneID" id="68102152"/>
<dbReference type="RefSeq" id="XP_044555015.1">
    <property type="nucleotide sequence ID" value="XM_044699913.1"/>
</dbReference>
<feature type="compositionally biased region" description="Low complexity" evidence="3">
    <location>
        <begin position="9"/>
        <end position="26"/>
    </location>
</feature>
<accession>A0AA88H3C8</accession>
<evidence type="ECO:0000313" key="6">
    <source>
        <dbReference type="Proteomes" id="UP000816034"/>
    </source>
</evidence>
<dbReference type="Gene3D" id="2.120.10.80">
    <property type="entry name" value="Kelch-type beta propeller"/>
    <property type="match status" value="1"/>
</dbReference>
<organism evidence="5 6">
    <name type="scientific">Naegleria lovaniensis</name>
    <name type="common">Amoeba</name>
    <dbReference type="NCBI Taxonomy" id="51637"/>
    <lineage>
        <taxon>Eukaryota</taxon>
        <taxon>Discoba</taxon>
        <taxon>Heterolobosea</taxon>
        <taxon>Tetramitia</taxon>
        <taxon>Eutetramitia</taxon>
        <taxon>Vahlkampfiidae</taxon>
        <taxon>Naegleria</taxon>
    </lineage>
</organism>
<dbReference type="SUPFAM" id="SSF117281">
    <property type="entry name" value="Kelch motif"/>
    <property type="match status" value="1"/>
</dbReference>
<keyword evidence="1" id="KW-0880">Kelch repeat</keyword>
<evidence type="ECO:0000313" key="5">
    <source>
        <dbReference type="EMBL" id="KAG2393121.1"/>
    </source>
</evidence>
<feature type="region of interest" description="Disordered" evidence="3">
    <location>
        <begin position="1"/>
        <end position="28"/>
    </location>
</feature>
<protein>
    <recommendedName>
        <fullName evidence="4">BTB domain-containing protein</fullName>
    </recommendedName>
</protein>
<proteinExistence type="predicted"/>
<name>A0AA88H3C8_NAELO</name>
<dbReference type="InterPro" id="IPR000210">
    <property type="entry name" value="BTB/POZ_dom"/>
</dbReference>
<dbReference type="PANTHER" id="PTHR46093:SF18">
    <property type="entry name" value="FIBRONECTIN TYPE-III DOMAIN-CONTAINING PROTEIN"/>
    <property type="match status" value="1"/>
</dbReference>
<evidence type="ECO:0000259" key="4">
    <source>
        <dbReference type="PROSITE" id="PS50097"/>
    </source>
</evidence>
<reference evidence="5 6" key="1">
    <citation type="journal article" date="2018" name="BMC Genomics">
        <title>The genome of Naegleria lovaniensis, the basis for a comparative approach to unravel pathogenicity factors of the human pathogenic amoeba N. fowleri.</title>
        <authorList>
            <person name="Liechti N."/>
            <person name="Schurch N."/>
            <person name="Bruggmann R."/>
            <person name="Wittwer M."/>
        </authorList>
    </citation>
    <scope>NUCLEOTIDE SEQUENCE [LARGE SCALE GENOMIC DNA]</scope>
    <source>
        <strain evidence="5 6">ATCC 30569</strain>
    </source>
</reference>
<gene>
    <name evidence="5" type="ORF">C9374_009698</name>
</gene>
<dbReference type="Proteomes" id="UP000816034">
    <property type="component" value="Unassembled WGS sequence"/>
</dbReference>
<feature type="domain" description="BTB" evidence="4">
    <location>
        <begin position="780"/>
        <end position="859"/>
    </location>
</feature>
<dbReference type="AlphaFoldDB" id="A0AA88H3C8"/>
<evidence type="ECO:0000256" key="1">
    <source>
        <dbReference type="ARBA" id="ARBA00022441"/>
    </source>
</evidence>
<evidence type="ECO:0000256" key="2">
    <source>
        <dbReference type="ARBA" id="ARBA00022737"/>
    </source>
</evidence>
<evidence type="ECO:0000256" key="3">
    <source>
        <dbReference type="SAM" id="MobiDB-lite"/>
    </source>
</evidence>
<dbReference type="PROSITE" id="PS50097">
    <property type="entry name" value="BTB"/>
    <property type="match status" value="1"/>
</dbReference>
<dbReference type="Pfam" id="PF24681">
    <property type="entry name" value="Kelch_KLHDC2_KLHL20_DRC7"/>
    <property type="match status" value="1"/>
</dbReference>
<dbReference type="InterPro" id="IPR015915">
    <property type="entry name" value="Kelch-typ_b-propeller"/>
</dbReference>
<sequence>MNFSQFLRSNSNNNNPNNTNNNNIPNFSTLADIDQQHDDETMTDDQQKEMENIMQPSIPFRMFTEQEQTGQVPSQRSQIALVACPPRHSLFCLGGVVDKPSNPGSVLQVYEFDLRTGVWKQHLDGTPNESTTSSRVKVANLWSLKACYRRADHHIWCFGGNTESTLSSFMIRDNIAPYGVFCLDLNTFKWKTKLDRIGKLNWRRATKTDGYPFRLPENQTTASKLGEKRYGHAMEMMNDQSKFIVFGGDNGSGLELNDLIEFDFRDLLWRPVEVVAGKAPLMRHVLCSAITNSDKFFIFGGRCLVLNAADTSLQSLAYFDFTCKTWFNIEINYTFPSARFALAFSAFQAYGKPNLISKHSDVHHNYESYYEYLCMHGGRNDGHRFNDTYIYNIEEERWISCKLVDDSIGIAETLLEQEKNMQIITLSKERKMKRKELSSKEIIYRGGNIGQCISYNDINFKSSSLFYDYSLGMTTFSMPMVSQYPTLSLKFINFGGKTGFDTYTVYDSSLLTFDLTFFNYQNDPSLLVDPTKSASTDACLEELSVKLWAQKQFKDYSIVDDSNHAIDCHRLVLVKNNYFNKMIQSHQYTTDLKADHLDLILKFCYGIELTPRDASLSYHVHPTLDFDLKDKSMIDFIDLYSVVFDIQFLELLDYLRKLLTVTMTIEMAIKMFKELCTLLQSKATEPLNELIGFCADYLRFTVLPEMEILRDHELEIFLSSNNFSLQEGSLFHSLISSSVPPSFNFKSYVKKRVMLAREYMHLNLIALMSHPEDIKLTTFSNIVVRLDDEASFEIVAPSALLSLRFDYFNNLIFNKLFSEYQSDIELPMEVFYQPHAIHPLLNVAVVLYYAYTNDVALEKVLACKHVFPTQKNGCIHSEQVISHHDEKPHTLKSPQQVEEITQDILIQYIIDIYSLADFLASLSMKESILKYVRRLIATEKLGVEKVTSISQELASDEITNDLLSEISEMFRDCADDYSSLQKQEERKAKLFVKPPLETLDIEYFEEEEE</sequence>
<keyword evidence="2" id="KW-0677">Repeat</keyword>
<dbReference type="EMBL" id="PYSW02000003">
    <property type="protein sequence ID" value="KAG2393121.1"/>
    <property type="molecule type" value="Genomic_DNA"/>
</dbReference>